<dbReference type="NCBIfam" id="TIGR00254">
    <property type="entry name" value="GGDEF"/>
    <property type="match status" value="1"/>
</dbReference>
<feature type="transmembrane region" description="Helical" evidence="1">
    <location>
        <begin position="145"/>
        <end position="165"/>
    </location>
</feature>
<dbReference type="InterPro" id="IPR052163">
    <property type="entry name" value="DGC-Regulatory_Protein"/>
</dbReference>
<organism evidence="3 4">
    <name type="scientific">Sphingomonas sabuli</name>
    <dbReference type="NCBI Taxonomy" id="2764186"/>
    <lineage>
        <taxon>Bacteria</taxon>
        <taxon>Pseudomonadati</taxon>
        <taxon>Pseudomonadota</taxon>
        <taxon>Alphaproteobacteria</taxon>
        <taxon>Sphingomonadales</taxon>
        <taxon>Sphingomonadaceae</taxon>
        <taxon>Sphingomonas</taxon>
    </lineage>
</organism>
<dbReference type="CDD" id="cd01949">
    <property type="entry name" value="GGDEF"/>
    <property type="match status" value="1"/>
</dbReference>
<dbReference type="SMART" id="SM00267">
    <property type="entry name" value="GGDEF"/>
    <property type="match status" value="1"/>
</dbReference>
<feature type="transmembrane region" description="Helical" evidence="1">
    <location>
        <begin position="93"/>
        <end position="117"/>
    </location>
</feature>
<feature type="transmembrane region" description="Helical" evidence="1">
    <location>
        <begin position="123"/>
        <end position="140"/>
    </location>
</feature>
<dbReference type="InterPro" id="IPR000160">
    <property type="entry name" value="GGDEF_dom"/>
</dbReference>
<keyword evidence="1" id="KW-1133">Transmembrane helix</keyword>
<feature type="transmembrane region" description="Helical" evidence="1">
    <location>
        <begin position="171"/>
        <end position="192"/>
    </location>
</feature>
<accession>A0A7G9KZX6</accession>
<dbReference type="PANTHER" id="PTHR46663:SF2">
    <property type="entry name" value="GGDEF DOMAIN-CONTAINING PROTEIN"/>
    <property type="match status" value="1"/>
</dbReference>
<keyword evidence="4" id="KW-1185">Reference proteome</keyword>
<dbReference type="Gene3D" id="3.30.70.270">
    <property type="match status" value="1"/>
</dbReference>
<dbReference type="PROSITE" id="PS50887">
    <property type="entry name" value="GGDEF"/>
    <property type="match status" value="1"/>
</dbReference>
<feature type="transmembrane region" description="Helical" evidence="1">
    <location>
        <begin position="20"/>
        <end position="46"/>
    </location>
</feature>
<gene>
    <name evidence="3" type="ORF">H8M03_07685</name>
</gene>
<sequence length="366" mass="39448">MARDRAIRPRPSDSTYLELVRSLFSTLAPSVLMSALLIGTAVAAIHTDPHPWIVATAGIATVVALLRLALLFSLQRRVDHESFDLAAARRTELTFGITQISFAAALGAFAAACFLICEPAHHMIIVALIVGYAAGVAAGFSLRLWIGVPAILLAVTPTIMTSVYLADNAHLLLAGILLVMMVGGIGSMVLRYQAAVETTELRQMFASLARRDRLTGLANRLGLEERFAHGIKDGEVILHCIDLDRFKPVNDIHGHMVGDLLLKAVASRLERLIRSQDLAVRLGGDEFAILQVGVQHPNEGELMARRIERAIAAPYVVRNCDIEIGASIGSASSEEHGDELDDLLEVADQALYGMKAKRRGGAKLAV</sequence>
<reference evidence="3 4" key="1">
    <citation type="submission" date="2020-08" db="EMBL/GenBank/DDBJ databases">
        <title>Sphingomonas sp. sand1-3 16S ribosomal RNA gene Genome sequencing and assembly.</title>
        <authorList>
            <person name="Kang M."/>
        </authorList>
    </citation>
    <scope>NUCLEOTIDE SEQUENCE [LARGE SCALE GENOMIC DNA]</scope>
    <source>
        <strain evidence="4">sand1-3</strain>
    </source>
</reference>
<evidence type="ECO:0000259" key="2">
    <source>
        <dbReference type="PROSITE" id="PS50887"/>
    </source>
</evidence>
<feature type="transmembrane region" description="Helical" evidence="1">
    <location>
        <begin position="52"/>
        <end position="72"/>
    </location>
</feature>
<dbReference type="Proteomes" id="UP000515861">
    <property type="component" value="Chromosome"/>
</dbReference>
<evidence type="ECO:0000313" key="3">
    <source>
        <dbReference type="EMBL" id="QNM81925.1"/>
    </source>
</evidence>
<protein>
    <submittedName>
        <fullName evidence="3">GGDEF domain-containing protein</fullName>
    </submittedName>
</protein>
<dbReference type="PANTHER" id="PTHR46663">
    <property type="entry name" value="DIGUANYLATE CYCLASE DGCT-RELATED"/>
    <property type="match status" value="1"/>
</dbReference>
<evidence type="ECO:0000256" key="1">
    <source>
        <dbReference type="SAM" id="Phobius"/>
    </source>
</evidence>
<dbReference type="RefSeq" id="WP_187478881.1">
    <property type="nucleotide sequence ID" value="NZ_CP060697.1"/>
</dbReference>
<dbReference type="EMBL" id="CP060697">
    <property type="protein sequence ID" value="QNM81925.1"/>
    <property type="molecule type" value="Genomic_DNA"/>
</dbReference>
<proteinExistence type="predicted"/>
<dbReference type="Pfam" id="PF00990">
    <property type="entry name" value="GGDEF"/>
    <property type="match status" value="1"/>
</dbReference>
<dbReference type="InterPro" id="IPR043128">
    <property type="entry name" value="Rev_trsase/Diguanyl_cyclase"/>
</dbReference>
<dbReference type="KEGG" id="ssau:H8M03_07685"/>
<evidence type="ECO:0000313" key="4">
    <source>
        <dbReference type="Proteomes" id="UP000515861"/>
    </source>
</evidence>
<name>A0A7G9KZX6_9SPHN</name>
<keyword evidence="1" id="KW-0472">Membrane</keyword>
<dbReference type="AlphaFoldDB" id="A0A7G9KZX6"/>
<dbReference type="SUPFAM" id="SSF55073">
    <property type="entry name" value="Nucleotide cyclase"/>
    <property type="match status" value="1"/>
</dbReference>
<dbReference type="InterPro" id="IPR029787">
    <property type="entry name" value="Nucleotide_cyclase"/>
</dbReference>
<keyword evidence="1" id="KW-0812">Transmembrane</keyword>
<feature type="domain" description="GGDEF" evidence="2">
    <location>
        <begin position="234"/>
        <end position="366"/>
    </location>
</feature>